<feature type="region of interest" description="Disordered" evidence="1">
    <location>
        <begin position="261"/>
        <end position="283"/>
    </location>
</feature>
<dbReference type="AlphaFoldDB" id="A0A1B9DMH8"/>
<accession>A0A1B9DMH8</accession>
<gene>
    <name evidence="2" type="ORF">LPBF_11595</name>
</gene>
<comment type="caution">
    <text evidence="2">The sequence shown here is derived from an EMBL/GenBank/DDBJ whole genome shotgun (WGS) entry which is preliminary data.</text>
</comment>
<sequence>MNKFKYYFILSITTLSLFSCSKNEDPIPVTPPRAYSVQYPTDLNDIEQYLKTYYITVSADFDATISKIPEGGSQISIWDQKIYQLKNRIVRLHAVDYKVYYLVLREGVGESPTNTDGVLAAYKGEYLQQVTTAGVTNLTATFFEEIKFPETFLSLNATITGWSEIFPQFKTGNYTSNPDNGKITYTDFGAGVLFIPSGLGYYATGTEGIPSYAPLVFSFKLHEILRFDSDGDGVLNYLEDINKDKYAYDFRNTFLHPTTPSVNADDTDGDGIPNYKDIDDDGDGFTTKAEIAAGTDYLNKNEHP</sequence>
<dbReference type="Gene3D" id="4.10.1080.10">
    <property type="entry name" value="TSP type-3 repeat"/>
    <property type="match status" value="1"/>
</dbReference>
<dbReference type="GO" id="GO:0003755">
    <property type="term" value="F:peptidyl-prolyl cis-trans isomerase activity"/>
    <property type="evidence" value="ECO:0007669"/>
    <property type="project" value="InterPro"/>
</dbReference>
<dbReference type="PROSITE" id="PS51257">
    <property type="entry name" value="PROKAR_LIPOPROTEIN"/>
    <property type="match status" value="1"/>
</dbReference>
<reference evidence="2 3" key="1">
    <citation type="submission" date="2016-03" db="EMBL/GenBank/DDBJ databases">
        <authorList>
            <person name="Ploux O."/>
        </authorList>
    </citation>
    <scope>NUCLEOTIDE SEQUENCE [LARGE SCALE GENOMIC DNA]</scope>
    <source>
        <strain evidence="2 3">LPB0076</strain>
    </source>
</reference>
<evidence type="ECO:0000313" key="2">
    <source>
        <dbReference type="EMBL" id="OCB70908.1"/>
    </source>
</evidence>
<organism evidence="2 3">
    <name type="scientific">Flavobacterium crassostreae</name>
    <dbReference type="NCBI Taxonomy" id="1763534"/>
    <lineage>
        <taxon>Bacteria</taxon>
        <taxon>Pseudomonadati</taxon>
        <taxon>Bacteroidota</taxon>
        <taxon>Flavobacteriia</taxon>
        <taxon>Flavobacteriales</taxon>
        <taxon>Flavobacteriaceae</taxon>
        <taxon>Flavobacterium</taxon>
    </lineage>
</organism>
<evidence type="ECO:0000256" key="1">
    <source>
        <dbReference type="SAM" id="MobiDB-lite"/>
    </source>
</evidence>
<dbReference type="EMBL" id="LVEP01000059">
    <property type="protein sequence ID" value="OCB70908.1"/>
    <property type="molecule type" value="Genomic_DNA"/>
</dbReference>
<dbReference type="GO" id="GO:0005509">
    <property type="term" value="F:calcium ion binding"/>
    <property type="evidence" value="ECO:0007669"/>
    <property type="project" value="InterPro"/>
</dbReference>
<evidence type="ECO:0000313" key="3">
    <source>
        <dbReference type="Proteomes" id="UP000093510"/>
    </source>
</evidence>
<dbReference type="Proteomes" id="UP000093510">
    <property type="component" value="Unassembled WGS sequence"/>
</dbReference>
<protein>
    <submittedName>
        <fullName evidence="2">FKBP-type peptidylprolyl isomerase</fullName>
    </submittedName>
</protein>
<dbReference type="SUPFAM" id="SSF54534">
    <property type="entry name" value="FKBP-like"/>
    <property type="match status" value="1"/>
</dbReference>
<dbReference type="Gene3D" id="3.10.50.40">
    <property type="match status" value="1"/>
</dbReference>
<dbReference type="InterPro" id="IPR028974">
    <property type="entry name" value="TSP_type-3_rpt"/>
</dbReference>
<dbReference type="InterPro" id="IPR046357">
    <property type="entry name" value="PPIase_dom_sf"/>
</dbReference>
<keyword evidence="2" id="KW-0413">Isomerase</keyword>
<keyword evidence="3" id="KW-1185">Reference proteome</keyword>
<name>A0A1B9DMH8_9FLAO</name>
<dbReference type="OrthoDB" id="1424215at2"/>
<dbReference type="STRING" id="1763534.GCA_001831475_02547"/>
<proteinExistence type="predicted"/>
<dbReference type="RefSeq" id="WP_066336676.1">
    <property type="nucleotide sequence ID" value="NZ_CP017688.1"/>
</dbReference>